<evidence type="ECO:0000313" key="2">
    <source>
        <dbReference type="Proteomes" id="UP000515292"/>
    </source>
</evidence>
<reference evidence="1 2" key="1">
    <citation type="submission" date="2020-07" db="EMBL/GenBank/DDBJ databases">
        <title>Complete genome sequence for Sandaracinobacter sp. M6.</title>
        <authorList>
            <person name="Tang Y."/>
            <person name="Liu Q."/>
            <person name="Guo Z."/>
            <person name="Lei P."/>
            <person name="Huang B."/>
        </authorList>
    </citation>
    <scope>NUCLEOTIDE SEQUENCE [LARGE SCALE GENOMIC DNA]</scope>
    <source>
        <strain evidence="1 2">M6</strain>
    </source>
</reference>
<dbReference type="EMBL" id="CP059851">
    <property type="protein sequence ID" value="QMW23918.1"/>
    <property type="molecule type" value="Genomic_DNA"/>
</dbReference>
<evidence type="ECO:0008006" key="3">
    <source>
        <dbReference type="Google" id="ProtNLM"/>
    </source>
</evidence>
<organism evidence="1 2">
    <name type="scientific">Sandaracinobacteroides saxicola</name>
    <dbReference type="NCBI Taxonomy" id="2759707"/>
    <lineage>
        <taxon>Bacteria</taxon>
        <taxon>Pseudomonadati</taxon>
        <taxon>Pseudomonadota</taxon>
        <taxon>Alphaproteobacteria</taxon>
        <taxon>Sphingomonadales</taxon>
        <taxon>Sphingosinicellaceae</taxon>
        <taxon>Sandaracinobacteroides</taxon>
    </lineage>
</organism>
<dbReference type="Proteomes" id="UP000515292">
    <property type="component" value="Chromosome"/>
</dbReference>
<proteinExistence type="predicted"/>
<dbReference type="RefSeq" id="WP_182297741.1">
    <property type="nucleotide sequence ID" value="NZ_CP059851.1"/>
</dbReference>
<accession>A0A7G5IKM6</accession>
<keyword evidence="2" id="KW-1185">Reference proteome</keyword>
<evidence type="ECO:0000313" key="1">
    <source>
        <dbReference type="EMBL" id="QMW23918.1"/>
    </source>
</evidence>
<dbReference type="KEGG" id="sand:H3309_05450"/>
<sequence>MTKGWTAIAVMSLLGGAVDARPVSYPGGWTLIQTLEPDEAAGLVHYTPNRHWSVGVRGQLMRESDWALLGVQPTWLVKRWNGEGSQANLYLSGVAGVAWRTEPHHQAKPGGRDGVLRPAVAAEIAADWETRRWLVMAMARVSHADTIERGDMQRLRAGFAPWIGDYGDVHLWLFGQLTRQSASADRWQPALVARAFWKTAMLEAGVTDRGGLILNSTFRF</sequence>
<dbReference type="AlphaFoldDB" id="A0A7G5IKM6"/>
<gene>
    <name evidence="1" type="ORF">H3309_05450</name>
</gene>
<name>A0A7G5IKM6_9SPHN</name>
<protein>
    <recommendedName>
        <fullName evidence="3">DUF2490 domain-containing protein</fullName>
    </recommendedName>
</protein>